<evidence type="ECO:0000256" key="2">
    <source>
        <dbReference type="SAM" id="SignalP"/>
    </source>
</evidence>
<gene>
    <name evidence="3" type="ORF">DDK22_15765</name>
</gene>
<dbReference type="Gene3D" id="3.40.190.10">
    <property type="entry name" value="Periplasmic binding protein-like II"/>
    <property type="match status" value="1"/>
</dbReference>
<dbReference type="CDD" id="cd07012">
    <property type="entry name" value="PBP2_Bug_TTT"/>
    <property type="match status" value="1"/>
</dbReference>
<dbReference type="InterPro" id="IPR005064">
    <property type="entry name" value="BUG"/>
</dbReference>
<dbReference type="SUPFAM" id="SSF53850">
    <property type="entry name" value="Periplasmic binding protein-like II"/>
    <property type="match status" value="1"/>
</dbReference>
<feature type="chain" id="PRO_5016688754" evidence="2">
    <location>
        <begin position="28"/>
        <end position="327"/>
    </location>
</feature>
<dbReference type="RefSeq" id="WP_114132691.1">
    <property type="nucleotide sequence ID" value="NZ_CP068434.1"/>
</dbReference>
<reference evidence="3 4" key="1">
    <citation type="submission" date="2018-04" db="EMBL/GenBank/DDBJ databases">
        <title>Cupriavidus necator CR12 genome sequencing and assembly.</title>
        <authorList>
            <person name="Ben Fekih I."/>
            <person name="Mazhar H.S."/>
            <person name="Bello S.K."/>
            <person name="Rensing C."/>
        </authorList>
    </citation>
    <scope>NUCLEOTIDE SEQUENCE [LARGE SCALE GENOMIC DNA]</scope>
    <source>
        <strain evidence="3 4">CR12</strain>
    </source>
</reference>
<name>A0A367PHU2_CUPNE</name>
<dbReference type="InterPro" id="IPR042100">
    <property type="entry name" value="Bug_dom1"/>
</dbReference>
<organism evidence="3 4">
    <name type="scientific">Cupriavidus necator</name>
    <name type="common">Alcaligenes eutrophus</name>
    <name type="synonym">Ralstonia eutropha</name>
    <dbReference type="NCBI Taxonomy" id="106590"/>
    <lineage>
        <taxon>Bacteria</taxon>
        <taxon>Pseudomonadati</taxon>
        <taxon>Pseudomonadota</taxon>
        <taxon>Betaproteobacteria</taxon>
        <taxon>Burkholderiales</taxon>
        <taxon>Burkholderiaceae</taxon>
        <taxon>Cupriavidus</taxon>
    </lineage>
</organism>
<protein>
    <submittedName>
        <fullName evidence="3">Tripartite tricarboxylate transporter substrate binding protein</fullName>
    </submittedName>
</protein>
<dbReference type="Gene3D" id="3.40.190.150">
    <property type="entry name" value="Bordetella uptake gene, domain 1"/>
    <property type="match status" value="1"/>
</dbReference>
<dbReference type="Proteomes" id="UP000253501">
    <property type="component" value="Unassembled WGS sequence"/>
</dbReference>
<dbReference type="AlphaFoldDB" id="A0A367PHU2"/>
<dbReference type="PIRSF" id="PIRSF017082">
    <property type="entry name" value="YflP"/>
    <property type="match status" value="1"/>
</dbReference>
<dbReference type="PANTHER" id="PTHR42928:SF5">
    <property type="entry name" value="BLR1237 PROTEIN"/>
    <property type="match status" value="1"/>
</dbReference>
<feature type="signal peptide" evidence="2">
    <location>
        <begin position="1"/>
        <end position="27"/>
    </location>
</feature>
<accession>A0A367PHU2</accession>
<proteinExistence type="inferred from homology"/>
<comment type="similarity">
    <text evidence="1">Belongs to the UPF0065 (bug) family.</text>
</comment>
<sequence length="327" mass="34404">MNSRQWKAGPLCIVAAVSMGMQVGAVAAEPDYPTRPVRVIVAMPPGGGLDATARYVAKELSEKLKQPFIVENRPGANGFIAAKTVAAAQPDGYTLWMSSNSPMVTNAAVFRSLAYDPVHDFTPIARLVRLPLVIAVPASSPYTTLESLMAAGRASPGKLNYGSGSATYQLVLELIHERNRVKANAVPYKGTVPAMTDLAAGNVDYSVGEINAVMPLARGGKVRVLAVTSGQRLKELPDVPTVAESGAPGLEIDGWIALYGPAKMPPKLVAALSETVDGIMRRPSTAASIGAMSGVVYPAGPEVLKAFQASETERAKRIVQSANIPRE</sequence>
<evidence type="ECO:0000313" key="3">
    <source>
        <dbReference type="EMBL" id="RCJ07439.1"/>
    </source>
</evidence>
<keyword evidence="2" id="KW-0732">Signal</keyword>
<comment type="caution">
    <text evidence="3">The sequence shown here is derived from an EMBL/GenBank/DDBJ whole genome shotgun (WGS) entry which is preliminary data.</text>
</comment>
<dbReference type="Pfam" id="PF03401">
    <property type="entry name" value="TctC"/>
    <property type="match status" value="1"/>
</dbReference>
<dbReference type="EMBL" id="QDHA01000037">
    <property type="protein sequence ID" value="RCJ07439.1"/>
    <property type="molecule type" value="Genomic_DNA"/>
</dbReference>
<dbReference type="PANTHER" id="PTHR42928">
    <property type="entry name" value="TRICARBOXYLATE-BINDING PROTEIN"/>
    <property type="match status" value="1"/>
</dbReference>
<evidence type="ECO:0000313" key="4">
    <source>
        <dbReference type="Proteomes" id="UP000253501"/>
    </source>
</evidence>
<evidence type="ECO:0000256" key="1">
    <source>
        <dbReference type="ARBA" id="ARBA00006987"/>
    </source>
</evidence>